<dbReference type="EMBL" id="BMAW01114731">
    <property type="protein sequence ID" value="GFT63124.1"/>
    <property type="molecule type" value="Genomic_DNA"/>
</dbReference>
<reference evidence="2" key="1">
    <citation type="submission" date="2020-08" db="EMBL/GenBank/DDBJ databases">
        <title>Multicomponent nature underlies the extraordinary mechanical properties of spider dragline silk.</title>
        <authorList>
            <person name="Kono N."/>
            <person name="Nakamura H."/>
            <person name="Mori M."/>
            <person name="Yoshida Y."/>
            <person name="Ohtoshi R."/>
            <person name="Malay A.D."/>
            <person name="Moran D.A.P."/>
            <person name="Tomita M."/>
            <person name="Numata K."/>
            <person name="Arakawa K."/>
        </authorList>
    </citation>
    <scope>NUCLEOTIDE SEQUENCE</scope>
</reference>
<organism evidence="2 3">
    <name type="scientific">Nephila pilipes</name>
    <name type="common">Giant wood spider</name>
    <name type="synonym">Nephila maculata</name>
    <dbReference type="NCBI Taxonomy" id="299642"/>
    <lineage>
        <taxon>Eukaryota</taxon>
        <taxon>Metazoa</taxon>
        <taxon>Ecdysozoa</taxon>
        <taxon>Arthropoda</taxon>
        <taxon>Chelicerata</taxon>
        <taxon>Arachnida</taxon>
        <taxon>Araneae</taxon>
        <taxon>Araneomorphae</taxon>
        <taxon>Entelegynae</taxon>
        <taxon>Araneoidea</taxon>
        <taxon>Nephilidae</taxon>
        <taxon>Nephila</taxon>
    </lineage>
</organism>
<protein>
    <submittedName>
        <fullName evidence="2">Uncharacterized protein</fullName>
    </submittedName>
</protein>
<feature type="region of interest" description="Disordered" evidence="1">
    <location>
        <begin position="1"/>
        <end position="54"/>
    </location>
</feature>
<evidence type="ECO:0000256" key="1">
    <source>
        <dbReference type="SAM" id="MobiDB-lite"/>
    </source>
</evidence>
<gene>
    <name evidence="2" type="ORF">NPIL_481901</name>
</gene>
<name>A0A8X6PC89_NEPPI</name>
<feature type="compositionally biased region" description="Polar residues" evidence="1">
    <location>
        <begin position="15"/>
        <end position="37"/>
    </location>
</feature>
<dbReference type="AlphaFoldDB" id="A0A8X6PC89"/>
<proteinExistence type="predicted"/>
<accession>A0A8X6PC89</accession>
<feature type="compositionally biased region" description="Polar residues" evidence="1">
    <location>
        <begin position="45"/>
        <end position="54"/>
    </location>
</feature>
<sequence length="80" mass="8913">MHLCSASDTRKGPELQQSMMARDVTSTPTQKSCSTVAIDNDSRKNSSGTAEKSYNKLQESTNYQTSFIYKEYILKPPACI</sequence>
<dbReference type="Proteomes" id="UP000887013">
    <property type="component" value="Unassembled WGS sequence"/>
</dbReference>
<keyword evidence="3" id="KW-1185">Reference proteome</keyword>
<comment type="caution">
    <text evidence="2">The sequence shown here is derived from an EMBL/GenBank/DDBJ whole genome shotgun (WGS) entry which is preliminary data.</text>
</comment>
<evidence type="ECO:0000313" key="3">
    <source>
        <dbReference type="Proteomes" id="UP000887013"/>
    </source>
</evidence>
<evidence type="ECO:0000313" key="2">
    <source>
        <dbReference type="EMBL" id="GFT63124.1"/>
    </source>
</evidence>